<evidence type="ECO:0000313" key="3">
    <source>
        <dbReference type="Proteomes" id="UP000449906"/>
    </source>
</evidence>
<keyword evidence="1" id="KW-0472">Membrane</keyword>
<protein>
    <submittedName>
        <fullName evidence="2">Uncharacterized protein</fullName>
    </submittedName>
</protein>
<evidence type="ECO:0000313" key="2">
    <source>
        <dbReference type="EMBL" id="KAB2807978.1"/>
    </source>
</evidence>
<evidence type="ECO:0000256" key="1">
    <source>
        <dbReference type="SAM" id="Phobius"/>
    </source>
</evidence>
<dbReference type="AlphaFoldDB" id="A0A7J5DSL5"/>
<gene>
    <name evidence="2" type="ORF">F9L07_25245</name>
</gene>
<comment type="caution">
    <text evidence="2">The sequence shown here is derived from an EMBL/GenBank/DDBJ whole genome shotgun (WGS) entry which is preliminary data.</text>
</comment>
<keyword evidence="1" id="KW-1133">Transmembrane helix</keyword>
<name>A0A7J5DSL5_NOCSI</name>
<proteinExistence type="predicted"/>
<dbReference type="Proteomes" id="UP000449906">
    <property type="component" value="Unassembled WGS sequence"/>
</dbReference>
<feature type="transmembrane region" description="Helical" evidence="1">
    <location>
        <begin position="6"/>
        <end position="26"/>
    </location>
</feature>
<accession>A0A7J5DSL5</accession>
<keyword evidence="1" id="KW-0812">Transmembrane</keyword>
<dbReference type="EMBL" id="WBVM01000004">
    <property type="protein sequence ID" value="KAB2807978.1"/>
    <property type="molecule type" value="Genomic_DNA"/>
</dbReference>
<reference evidence="2 3" key="1">
    <citation type="submission" date="2019-09" db="EMBL/GenBank/DDBJ databases">
        <title>Pimelobacter sp. isolated from Paulinella.</title>
        <authorList>
            <person name="Jeong S.E."/>
        </authorList>
    </citation>
    <scope>NUCLEOTIDE SEQUENCE [LARGE SCALE GENOMIC DNA]</scope>
    <source>
        <strain evidence="2 3">Pch-N</strain>
    </source>
</reference>
<organism evidence="2 3">
    <name type="scientific">Nocardioides simplex</name>
    <name type="common">Arthrobacter simplex</name>
    <dbReference type="NCBI Taxonomy" id="2045"/>
    <lineage>
        <taxon>Bacteria</taxon>
        <taxon>Bacillati</taxon>
        <taxon>Actinomycetota</taxon>
        <taxon>Actinomycetes</taxon>
        <taxon>Propionibacteriales</taxon>
        <taxon>Nocardioidaceae</taxon>
        <taxon>Pimelobacter</taxon>
    </lineage>
</organism>
<dbReference type="RefSeq" id="WP_151582452.1">
    <property type="nucleotide sequence ID" value="NZ_WBVM01000004.1"/>
</dbReference>
<sequence>MLDRTNDIVGLVLGLLALLGALLGYLRWVRPRIRRGIGVWVQIRDSLIGREEQHDSITGRKTADALPGIGVRMDNVERGQVQTQRALEHIATLIESQQQQDQRLDTVERRVDALEQAAIERVATKAENVAMWRGVEAIAKQTDPTTPEIQEPPS</sequence>